<keyword evidence="3" id="KW-0808">Transferase</keyword>
<dbReference type="PROSITE" id="PS50011">
    <property type="entry name" value="PROTEIN_KINASE_DOM"/>
    <property type="match status" value="1"/>
</dbReference>
<dbReference type="InterPro" id="IPR057929">
    <property type="entry name" value="RamC_N"/>
</dbReference>
<dbReference type="RefSeq" id="WP_345616348.1">
    <property type="nucleotide sequence ID" value="NZ_BAABJV010000028.1"/>
</dbReference>
<feature type="region of interest" description="Disordered" evidence="7">
    <location>
        <begin position="462"/>
        <end position="487"/>
    </location>
</feature>
<evidence type="ECO:0000256" key="2">
    <source>
        <dbReference type="ARBA" id="ARBA00022527"/>
    </source>
</evidence>
<keyword evidence="4" id="KW-0547">Nucleotide-binding</keyword>
<dbReference type="SMART" id="SM00220">
    <property type="entry name" value="S_TKc"/>
    <property type="match status" value="1"/>
</dbReference>
<organism evidence="9 10">
    <name type="scientific">Streptomyces sanyensis</name>
    <dbReference type="NCBI Taxonomy" id="568869"/>
    <lineage>
        <taxon>Bacteria</taxon>
        <taxon>Bacillati</taxon>
        <taxon>Actinomycetota</taxon>
        <taxon>Actinomycetes</taxon>
        <taxon>Kitasatosporales</taxon>
        <taxon>Streptomycetaceae</taxon>
        <taxon>Streptomyces</taxon>
    </lineage>
</organism>
<reference evidence="10" key="1">
    <citation type="journal article" date="2019" name="Int. J. Syst. Evol. Microbiol.">
        <title>The Global Catalogue of Microorganisms (GCM) 10K type strain sequencing project: providing services to taxonomists for standard genome sequencing and annotation.</title>
        <authorList>
            <consortium name="The Broad Institute Genomics Platform"/>
            <consortium name="The Broad Institute Genome Sequencing Center for Infectious Disease"/>
            <person name="Wu L."/>
            <person name="Ma J."/>
        </authorList>
    </citation>
    <scope>NUCLEOTIDE SEQUENCE [LARGE SCALE GENOMIC DNA]</scope>
    <source>
        <strain evidence="10">JCM 18324</strain>
    </source>
</reference>
<dbReference type="SUPFAM" id="SSF158745">
    <property type="entry name" value="LanC-like"/>
    <property type="match status" value="1"/>
</dbReference>
<evidence type="ECO:0000313" key="10">
    <source>
        <dbReference type="Proteomes" id="UP001501147"/>
    </source>
</evidence>
<evidence type="ECO:0000259" key="8">
    <source>
        <dbReference type="PROSITE" id="PS50011"/>
    </source>
</evidence>
<dbReference type="NCBIfam" id="NF038151">
    <property type="entry name" value="lanthi_synth_III"/>
    <property type="match status" value="1"/>
</dbReference>
<sequence>MREAGELFSVADPDYFEPPERWRPEGDLDFAALVPEREGWTRTLKGPWCHLRRTGARLPDQGWKIHVSARPEDAADVLREVAAFCLDRGLAFKFLSRSAILRAYGLKFAPRAASGKFIALYPPEKDLLPALDALHGLLAGRHGPYVLSDRRWREGSPVYLRYGAFTSQYTYTPAGSRVLAMRGPEGELVHDPRSVPFRLPDWISPPVEIQDALRTPEPDEPFPFAVERALQFSNGGGVYAARRKETGREVVLKEARSHAGVDRDGRDAVDRARHEDGVLRRLAGVAAVPDLLDSFRYWEHHYLALEKAEGVNLQNWVAGRHPFIRHAPAAGEVDGYREQAERVLARVAAAVADVHAHGLAHRDLHPGNIVVDDDLTVRLLDFEMSAALDEEEPPPLAYPGFAPRAGTAEARDRHALAVLKLWLFLPLAPLYALDPGKAAVHAATAVDWFGLPEGYFDDTLRTMGPDSSEGVGRGPAPGTGAAPGAADGTGPLDLIAPLAGSLAAMADPARSDRLFPGDPDQYLNTAGPAGLAHGATGVLWALHATGHEPPAACERWLLDFSRRADTALASPGLWDGLTGLAWYWALRGHHEAARAQLAPLVRDIGVTTDPSLFSGIAGMGLAALALGPVLGDERLDGLAHRAAHRIREELLPSPHTETLPAGLMRGWSGPAVFLTRLYETTGESAWLDLAARAVHRDLARCTGDTSGTLQAVDGKRRLPYLATGGLGVALAADAVLRHRDDAALRAAVPGLVAGARVRFMADAGVFSGRSGALLAMVALEHRLDDAGESVAHHARDLSLHLVERDGLLRVPGSGGVRFSADLATGAAGVLLALAAVRDRSLESLPFLGTGPL</sequence>
<dbReference type="PANTHER" id="PTHR43289:SF6">
    <property type="entry name" value="SERINE_THREONINE-PROTEIN KINASE NEKL-3"/>
    <property type="match status" value="1"/>
</dbReference>
<dbReference type="Gene3D" id="1.50.10.20">
    <property type="match status" value="2"/>
</dbReference>
<dbReference type="EC" id="2.7.11.1" evidence="1"/>
<dbReference type="InterPro" id="IPR058053">
    <property type="entry name" value="RamC_C"/>
</dbReference>
<proteinExistence type="predicted"/>
<dbReference type="Gene3D" id="1.10.510.10">
    <property type="entry name" value="Transferase(Phosphotransferase) domain 1"/>
    <property type="match status" value="1"/>
</dbReference>
<keyword evidence="5" id="KW-0418">Kinase</keyword>
<comment type="caution">
    <text evidence="9">The sequence shown here is derived from an EMBL/GenBank/DDBJ whole genome shotgun (WGS) entry which is preliminary data.</text>
</comment>
<evidence type="ECO:0000256" key="5">
    <source>
        <dbReference type="ARBA" id="ARBA00022777"/>
    </source>
</evidence>
<dbReference type="Pfam" id="PF05147">
    <property type="entry name" value="LANC_like"/>
    <property type="match status" value="1"/>
</dbReference>
<dbReference type="InterPro" id="IPR000719">
    <property type="entry name" value="Prot_kinase_dom"/>
</dbReference>
<keyword evidence="6" id="KW-0067">ATP-binding</keyword>
<evidence type="ECO:0000256" key="7">
    <source>
        <dbReference type="SAM" id="MobiDB-lite"/>
    </source>
</evidence>
<dbReference type="EMBL" id="BAABJV010000028">
    <property type="protein sequence ID" value="GAA4796435.1"/>
    <property type="molecule type" value="Genomic_DNA"/>
</dbReference>
<dbReference type="InterPro" id="IPR007822">
    <property type="entry name" value="LANC-like"/>
</dbReference>
<dbReference type="Pfam" id="PF00069">
    <property type="entry name" value="Pkinase"/>
    <property type="match status" value="1"/>
</dbReference>
<gene>
    <name evidence="9" type="primary">lanKC</name>
    <name evidence="9" type="ORF">GCM10023329_56520</name>
</gene>
<evidence type="ECO:0000256" key="1">
    <source>
        <dbReference type="ARBA" id="ARBA00012513"/>
    </source>
</evidence>
<dbReference type="PANTHER" id="PTHR43289">
    <property type="entry name" value="MITOGEN-ACTIVATED PROTEIN KINASE KINASE KINASE 20-RELATED"/>
    <property type="match status" value="1"/>
</dbReference>
<evidence type="ECO:0000313" key="9">
    <source>
        <dbReference type="EMBL" id="GAA4796435.1"/>
    </source>
</evidence>
<evidence type="ECO:0000256" key="6">
    <source>
        <dbReference type="ARBA" id="ARBA00022840"/>
    </source>
</evidence>
<protein>
    <recommendedName>
        <fullName evidence="1">non-specific serine/threonine protein kinase</fullName>
        <ecNumber evidence="1">2.7.11.1</ecNumber>
    </recommendedName>
</protein>
<dbReference type="Pfam" id="PF25816">
    <property type="entry name" value="RamC_N"/>
    <property type="match status" value="1"/>
</dbReference>
<keyword evidence="2" id="KW-0723">Serine/threonine-protein kinase</keyword>
<dbReference type="Proteomes" id="UP001501147">
    <property type="component" value="Unassembled WGS sequence"/>
</dbReference>
<feature type="compositionally biased region" description="Low complexity" evidence="7">
    <location>
        <begin position="478"/>
        <end position="487"/>
    </location>
</feature>
<dbReference type="SMART" id="SM01260">
    <property type="entry name" value="LANC_like"/>
    <property type="match status" value="1"/>
</dbReference>
<dbReference type="SUPFAM" id="SSF56112">
    <property type="entry name" value="Protein kinase-like (PK-like)"/>
    <property type="match status" value="1"/>
</dbReference>
<evidence type="ECO:0000256" key="3">
    <source>
        <dbReference type="ARBA" id="ARBA00022679"/>
    </source>
</evidence>
<dbReference type="CDD" id="cd04791">
    <property type="entry name" value="LanC_SerThrkinase"/>
    <property type="match status" value="1"/>
</dbReference>
<evidence type="ECO:0000256" key="4">
    <source>
        <dbReference type="ARBA" id="ARBA00022741"/>
    </source>
</evidence>
<keyword evidence="10" id="KW-1185">Reference proteome</keyword>
<feature type="domain" description="Protein kinase" evidence="8">
    <location>
        <begin position="224"/>
        <end position="523"/>
    </location>
</feature>
<accession>A0ABP9BL35</accession>
<dbReference type="InterPro" id="IPR011009">
    <property type="entry name" value="Kinase-like_dom_sf"/>
</dbReference>
<name>A0ABP9BL35_9ACTN</name>
<dbReference type="InterPro" id="IPR053524">
    <property type="entry name" value="Aerial_hyphae_peptide-synth"/>
</dbReference>